<accession>A0A7S9GX13</accession>
<dbReference type="RefSeq" id="WP_195798495.1">
    <property type="nucleotide sequence ID" value="NZ_CP061379.1"/>
</dbReference>
<dbReference type="SMART" id="SM00460">
    <property type="entry name" value="TGc"/>
    <property type="match status" value="1"/>
</dbReference>
<feature type="domain" description="Transglutaminase-like" evidence="1">
    <location>
        <begin position="175"/>
        <end position="246"/>
    </location>
</feature>
<gene>
    <name evidence="2" type="ORF">IC761_20760</name>
</gene>
<dbReference type="InterPro" id="IPR002931">
    <property type="entry name" value="Transglutaminase-like"/>
</dbReference>
<dbReference type="PANTHER" id="PTHR33490">
    <property type="entry name" value="BLR5614 PROTEIN-RELATED"/>
    <property type="match status" value="1"/>
</dbReference>
<sequence>MAMLGEITHVTTYRYARPVSFGTHRAMFLPRRGACARLLDWSAKTDPASKIHWVTDARSNVVTVMEFGEPSSALTFTFQVRGVFFGIKGIESFPLDARADQVPVQYSPDEWTDLAGYLRPHADDPDGNLAAWTKSFVSGDQDETTDVLRRILRTFRESFSYQSRETEGTQPPGETLLTRAGTCRDYAWLMIEVLRRLGFAARFVSGYLYDQALDGGAVGMTGSGATHAWVQVFLPGAGWLDYDPTNQINAGFDLIPVAVARHPGQAVPLAGSWFGDAKDYQGMSIKVAVHKIGDISDPSEA</sequence>
<dbReference type="SUPFAM" id="SSF54001">
    <property type="entry name" value="Cysteine proteinases"/>
    <property type="match status" value="1"/>
</dbReference>
<dbReference type="Pfam" id="PF08379">
    <property type="entry name" value="Bact_transglu_N"/>
    <property type="match status" value="1"/>
</dbReference>
<evidence type="ECO:0000259" key="1">
    <source>
        <dbReference type="SMART" id="SM00460"/>
    </source>
</evidence>
<dbReference type="PANTHER" id="PTHR33490:SF1">
    <property type="entry name" value="SLL1233 PROTEIN"/>
    <property type="match status" value="1"/>
</dbReference>
<proteinExistence type="predicted"/>
<dbReference type="Pfam" id="PF01841">
    <property type="entry name" value="Transglut_core"/>
    <property type="match status" value="1"/>
</dbReference>
<dbReference type="InterPro" id="IPR013589">
    <property type="entry name" value="Bac_transglu_N"/>
</dbReference>
<dbReference type="KEGG" id="bcou:IC761_20760"/>
<dbReference type="Gene3D" id="3.10.620.30">
    <property type="match status" value="1"/>
</dbReference>
<dbReference type="Proteomes" id="UP000594621">
    <property type="component" value="Chromosome"/>
</dbReference>
<name>A0A7S9GX13_9BRAD</name>
<dbReference type="EMBL" id="CP061379">
    <property type="protein sequence ID" value="QPF88949.1"/>
    <property type="molecule type" value="Genomic_DNA"/>
</dbReference>
<dbReference type="AlphaFoldDB" id="A0A7S9GX13"/>
<dbReference type="InterPro" id="IPR038765">
    <property type="entry name" value="Papain-like_cys_pep_sf"/>
</dbReference>
<organism evidence="2 3">
    <name type="scientific">Bradyrhizobium commune</name>
    <dbReference type="NCBI Taxonomy" id="83627"/>
    <lineage>
        <taxon>Bacteria</taxon>
        <taxon>Pseudomonadati</taxon>
        <taxon>Pseudomonadota</taxon>
        <taxon>Alphaproteobacteria</taxon>
        <taxon>Hyphomicrobiales</taxon>
        <taxon>Nitrobacteraceae</taxon>
        <taxon>Bradyrhizobium</taxon>
    </lineage>
</organism>
<evidence type="ECO:0000313" key="2">
    <source>
        <dbReference type="EMBL" id="QPF88949.1"/>
    </source>
</evidence>
<reference evidence="2 3" key="1">
    <citation type="submission" date="2020-09" db="EMBL/GenBank/DDBJ databases">
        <title>Complete genomes of bradyrhizobia occurring on native shrubby legumes in Australia.</title>
        <authorList>
            <person name="Lafay B."/>
        </authorList>
    </citation>
    <scope>NUCLEOTIDE SEQUENCE [LARGE SCALE GENOMIC DNA]</scope>
    <source>
        <strain evidence="2 3">BDV5040</strain>
    </source>
</reference>
<evidence type="ECO:0000313" key="3">
    <source>
        <dbReference type="Proteomes" id="UP000594621"/>
    </source>
</evidence>
<keyword evidence="3" id="KW-1185">Reference proteome</keyword>
<protein>
    <submittedName>
        <fullName evidence="2">Transglutaminase family protein</fullName>
    </submittedName>
</protein>